<keyword evidence="1" id="KW-0812">Transmembrane</keyword>
<dbReference type="Proteomes" id="UP000807716">
    <property type="component" value="Unassembled WGS sequence"/>
</dbReference>
<comment type="caution">
    <text evidence="2">The sequence shown here is derived from an EMBL/GenBank/DDBJ whole genome shotgun (WGS) entry which is preliminary data.</text>
</comment>
<protein>
    <submittedName>
        <fullName evidence="2">Uncharacterized protein</fullName>
    </submittedName>
</protein>
<evidence type="ECO:0000313" key="2">
    <source>
        <dbReference type="EMBL" id="KAG0251129.1"/>
    </source>
</evidence>
<reference evidence="2" key="1">
    <citation type="journal article" date="2020" name="Fungal Divers.">
        <title>Resolving the Mortierellaceae phylogeny through synthesis of multi-gene phylogenetics and phylogenomics.</title>
        <authorList>
            <person name="Vandepol N."/>
            <person name="Liber J."/>
            <person name="Desiro A."/>
            <person name="Na H."/>
            <person name="Kennedy M."/>
            <person name="Barry K."/>
            <person name="Grigoriev I.V."/>
            <person name="Miller A.N."/>
            <person name="O'Donnell K."/>
            <person name="Stajich J.E."/>
            <person name="Bonito G."/>
        </authorList>
    </citation>
    <scope>NUCLEOTIDE SEQUENCE</scope>
    <source>
        <strain evidence="2">BC1065</strain>
    </source>
</reference>
<keyword evidence="1" id="KW-0472">Membrane</keyword>
<proteinExistence type="predicted"/>
<sequence length="347" mass="38616">MARLYPACIASDDMYLYAISLSSFLGDEVAVLLRSQPYPADLASTEWEQFDSSGFEYSSPWPRVNSCAAVDGTFMVLFETKSEIARPRMRWGFYDTKAAQNDRASSKQVLVHSGTTHCESMGPRCDGRVVGVPGSIPPRFNFFYHQEATNKVKVDIFDRSGVVDTRIPVLDTVTELEKDEGYPTRAHYLLDYMSSGELVIAKIDRLNAPMASSIVNYRVFEVDGQGFPAKGGLKTPGQRVIYSVSETPIRQVAAFPDFGLEQFVPVPAPNRAPPTWAISYVEGGDVYELRLSGPDVGTRFPRNGTHLGYNESLSYVWIFGAVLVANMIVVAGLTWMVKRHRKRALKI</sequence>
<evidence type="ECO:0000313" key="3">
    <source>
        <dbReference type="Proteomes" id="UP000807716"/>
    </source>
</evidence>
<keyword evidence="1" id="KW-1133">Transmembrane helix</keyword>
<organism evidence="2 3">
    <name type="scientific">Actinomortierella ambigua</name>
    <dbReference type="NCBI Taxonomy" id="1343610"/>
    <lineage>
        <taxon>Eukaryota</taxon>
        <taxon>Fungi</taxon>
        <taxon>Fungi incertae sedis</taxon>
        <taxon>Mucoromycota</taxon>
        <taxon>Mortierellomycotina</taxon>
        <taxon>Mortierellomycetes</taxon>
        <taxon>Mortierellales</taxon>
        <taxon>Mortierellaceae</taxon>
        <taxon>Actinomortierella</taxon>
    </lineage>
</organism>
<accession>A0A9P6TY89</accession>
<keyword evidence="3" id="KW-1185">Reference proteome</keyword>
<dbReference type="EMBL" id="JAAAJB010000787">
    <property type="protein sequence ID" value="KAG0251129.1"/>
    <property type="molecule type" value="Genomic_DNA"/>
</dbReference>
<gene>
    <name evidence="2" type="ORF">DFQ27_008976</name>
</gene>
<feature type="transmembrane region" description="Helical" evidence="1">
    <location>
        <begin position="315"/>
        <end position="337"/>
    </location>
</feature>
<dbReference type="AlphaFoldDB" id="A0A9P6TY89"/>
<name>A0A9P6TY89_9FUNG</name>
<evidence type="ECO:0000256" key="1">
    <source>
        <dbReference type="SAM" id="Phobius"/>
    </source>
</evidence>